<evidence type="ECO:0000256" key="3">
    <source>
        <dbReference type="ARBA" id="ARBA00022837"/>
    </source>
</evidence>
<evidence type="ECO:0000259" key="7">
    <source>
        <dbReference type="Pfam" id="PF14509"/>
    </source>
</evidence>
<comment type="subunit">
    <text evidence="2">Monomer.</text>
</comment>
<dbReference type="HOGENOM" id="CLU_011166_2_0_10"/>
<feature type="domain" description="Glycosyl-hydrolase 97 catalytic" evidence="5">
    <location>
        <begin position="290"/>
        <end position="464"/>
    </location>
</feature>
<dbReference type="OrthoDB" id="1109141at2"/>
<evidence type="ECO:0000259" key="6">
    <source>
        <dbReference type="Pfam" id="PF14508"/>
    </source>
</evidence>
<feature type="signal peptide" evidence="4">
    <location>
        <begin position="1"/>
        <end position="22"/>
    </location>
</feature>
<protein>
    <submittedName>
        <fullName evidence="8">Glycoside hydrolase 97</fullName>
    </submittedName>
</protein>
<feature type="domain" description="Glycosyl-hydrolase 97 C-terminal oligomerisation" evidence="7">
    <location>
        <begin position="570"/>
        <end position="669"/>
    </location>
</feature>
<evidence type="ECO:0000256" key="1">
    <source>
        <dbReference type="ARBA" id="ARBA00001913"/>
    </source>
</evidence>
<evidence type="ECO:0000256" key="2">
    <source>
        <dbReference type="ARBA" id="ARBA00011245"/>
    </source>
</evidence>
<keyword evidence="8" id="KW-0378">Hydrolase</keyword>
<reference evidence="8 9" key="1">
    <citation type="journal article" date="2011" name="Stand. Genomic Sci.">
        <title>Non-contiguous finished genome sequence of Bacteroides coprosuis type strain (PC139).</title>
        <authorList>
            <person name="Land M."/>
            <person name="Held B."/>
            <person name="Gronow S."/>
            <person name="Abt B."/>
            <person name="Lucas S."/>
            <person name="Del Rio T.G."/>
            <person name="Nolan M."/>
            <person name="Tice H."/>
            <person name="Cheng J.F."/>
            <person name="Pitluck S."/>
            <person name="Liolios K."/>
            <person name="Pagani I."/>
            <person name="Ivanova N."/>
            <person name="Mavromatis K."/>
            <person name="Mikhailova N."/>
            <person name="Pati A."/>
            <person name="Tapia R."/>
            <person name="Han C."/>
            <person name="Goodwin L."/>
            <person name="Chen A."/>
            <person name="Palaniappan K."/>
            <person name="Hauser L."/>
            <person name="Brambilla E.M."/>
            <person name="Rohde M."/>
            <person name="Goker M."/>
            <person name="Detter J.C."/>
            <person name="Woyke T."/>
            <person name="Bristow J."/>
            <person name="Eisen J.A."/>
            <person name="Markowitz V."/>
            <person name="Hugenholtz P."/>
            <person name="Kyrpides N.C."/>
            <person name="Klenk H.P."/>
            <person name="Lapidus A."/>
        </authorList>
    </citation>
    <scope>NUCLEOTIDE SEQUENCE</scope>
    <source>
        <strain evidence="8 9">DSM 18011</strain>
    </source>
</reference>
<organism evidence="8 9">
    <name type="scientific">Bacteroides coprosuis DSM 18011</name>
    <dbReference type="NCBI Taxonomy" id="679937"/>
    <lineage>
        <taxon>Bacteria</taxon>
        <taxon>Pseudomonadati</taxon>
        <taxon>Bacteroidota</taxon>
        <taxon>Bacteroidia</taxon>
        <taxon>Bacteroidales</taxon>
        <taxon>Bacteroidaceae</taxon>
        <taxon>Bacteroides</taxon>
    </lineage>
</organism>
<dbReference type="Proteomes" id="UP000018439">
    <property type="component" value="Chromosome"/>
</dbReference>
<evidence type="ECO:0000256" key="4">
    <source>
        <dbReference type="SAM" id="SignalP"/>
    </source>
</evidence>
<sequence length="672" mass="76688">MKKPIFYLLLFVFLGFSSCKSAKNPTQLKSPNGNIALEFSLDSIGAPHYQISYQGKELVSPSLLGFLADRNFNLADNFDLKSSHLETYYDEWDAPWGENKHHINHYNELNVKLENKEGTHLTLVFRLFNEGAAFRYEYNIAKTDSVTIMDELTQFNFLNPATTWTIPADFESYEHLYRKLPLDELKAANTPATFNFENLAYTMIHEAALVDFPEMTIQSYEPRKFKANLAPMPNGTKALVPNTFHTPWRTMHIVDKATDLIASSMILNLNDPCVLEDTSWIKPMKYVGIWWGMHLGIQSWSIHDRHGATTKNAIELIDFAAKNNIDAVLFEGWNEGWDTWGTNQEFNYLKAYDDFDIEQIAQYAKEKGIKIIGHHETGGNIPHYESQLDSALNWLTSLGIYDLKTGYAGAFKEGYRHHSQYGVQHYRKVVEKTAAHKITLNAHEPIKDTGIRRTYPNSMTREGARGMEWNAWSEGNPPEHHEILPFTRIAAGPMDYTPGIFDILYKNTKNLPERKAWNGLDKGNSRVNTTLAKQVALWVVLYSPMQMASDLPSNYEGHPAFQFFRDFDPDFDKTYPLEGEIGEYVVIARKAKENYFLGAVTNEEERDLTIDLDFLKPKTTYQAIIYADGKDADWSTNPESYEIIKKDVTSADTLNLHLAKGGGTAISFKPIN</sequence>
<feature type="chain" id="PRO_5003308674" evidence="4">
    <location>
        <begin position="23"/>
        <end position="672"/>
    </location>
</feature>
<evidence type="ECO:0000313" key="8">
    <source>
        <dbReference type="EMBL" id="EGJ72255.1"/>
    </source>
</evidence>
<dbReference type="InterPro" id="IPR029483">
    <property type="entry name" value="GH97_C"/>
</dbReference>
<dbReference type="Pfam" id="PF14509">
    <property type="entry name" value="GH97_C"/>
    <property type="match status" value="1"/>
</dbReference>
<dbReference type="InterPro" id="IPR017853">
    <property type="entry name" value="GH"/>
</dbReference>
<evidence type="ECO:0000313" key="9">
    <source>
        <dbReference type="Proteomes" id="UP000018439"/>
    </source>
</evidence>
<dbReference type="GO" id="GO:0016787">
    <property type="term" value="F:hydrolase activity"/>
    <property type="evidence" value="ECO:0007669"/>
    <property type="project" value="UniProtKB-KW"/>
</dbReference>
<dbReference type="Pfam" id="PF14508">
    <property type="entry name" value="GH97_N"/>
    <property type="match status" value="1"/>
</dbReference>
<dbReference type="PANTHER" id="PTHR35803">
    <property type="entry name" value="GLUCAN 1,4-ALPHA-GLUCOSIDASE SUSB-RELATED"/>
    <property type="match status" value="1"/>
</dbReference>
<dbReference type="eggNOG" id="COG2361">
    <property type="taxonomic scope" value="Bacteria"/>
</dbReference>
<dbReference type="SUPFAM" id="SSF51445">
    <property type="entry name" value="(Trans)glycosidases"/>
    <property type="match status" value="1"/>
</dbReference>
<dbReference type="Gene3D" id="3.20.20.70">
    <property type="entry name" value="Aldolase class I"/>
    <property type="match status" value="1"/>
</dbReference>
<dbReference type="InterPro" id="IPR029486">
    <property type="entry name" value="GH97_N"/>
</dbReference>
<dbReference type="Gene3D" id="2.70.98.10">
    <property type="match status" value="1"/>
</dbReference>
<dbReference type="Pfam" id="PF10566">
    <property type="entry name" value="Glyco_hydro_97"/>
    <property type="match status" value="1"/>
</dbReference>
<keyword evidence="9" id="KW-1185">Reference proteome</keyword>
<dbReference type="EMBL" id="CM001167">
    <property type="protein sequence ID" value="EGJ72255.1"/>
    <property type="molecule type" value="Genomic_DNA"/>
</dbReference>
<comment type="cofactor">
    <cofactor evidence="1">
        <name>Ca(2+)</name>
        <dbReference type="ChEBI" id="CHEBI:29108"/>
    </cofactor>
</comment>
<dbReference type="PROSITE" id="PS51257">
    <property type="entry name" value="PROKAR_LIPOPROTEIN"/>
    <property type="match status" value="1"/>
</dbReference>
<dbReference type="InterPro" id="IPR052720">
    <property type="entry name" value="Glycosyl_hydrolase_97"/>
</dbReference>
<dbReference type="InterPro" id="IPR019563">
    <property type="entry name" value="GH97_catalytic"/>
</dbReference>
<keyword evidence="3" id="KW-0106">Calcium</keyword>
<feature type="domain" description="Glycosyl-hydrolase 97 N-terminal" evidence="6">
    <location>
        <begin position="28"/>
        <end position="272"/>
    </location>
</feature>
<name>F3ZT87_9BACE</name>
<dbReference type="InterPro" id="IPR014718">
    <property type="entry name" value="GH-type_carb-bd"/>
</dbReference>
<dbReference type="PANTHER" id="PTHR35803:SF1">
    <property type="entry name" value="GLUCAN 1,4-ALPHA-GLUCOSIDASE SUSB"/>
    <property type="match status" value="1"/>
</dbReference>
<dbReference type="GO" id="GO:0030246">
    <property type="term" value="F:carbohydrate binding"/>
    <property type="evidence" value="ECO:0007669"/>
    <property type="project" value="InterPro"/>
</dbReference>
<dbReference type="AlphaFoldDB" id="F3ZT87"/>
<accession>F3ZT87</accession>
<proteinExistence type="predicted"/>
<keyword evidence="4" id="KW-0732">Signal</keyword>
<dbReference type="STRING" id="679937.Bcop_2081"/>
<gene>
    <name evidence="8" type="ORF">Bcop_2081</name>
</gene>
<evidence type="ECO:0000259" key="5">
    <source>
        <dbReference type="Pfam" id="PF10566"/>
    </source>
</evidence>
<dbReference type="InterPro" id="IPR013785">
    <property type="entry name" value="Aldolase_TIM"/>
</dbReference>